<sequence>MAYSITYYYDPDDFEIKIEEVDTLSEKAEIQKNIRFSTISAQLLPDPDWCKSFMGKRSSRRRRLVCRNGYYLAVHPNGTVKGTRCKSDPYTTLEIISVGAGLVKMLGVEAELFVTIDDSGVVRATDVDSEECVFEEAVIENFFSIYRSCRYSSERWLVSLDTKGNALTSWLGNSPCLESRSHFLAQIVSSA</sequence>
<dbReference type="Proteomes" id="UP001152795">
    <property type="component" value="Unassembled WGS sequence"/>
</dbReference>
<reference evidence="3" key="1">
    <citation type="submission" date="2020-04" db="EMBL/GenBank/DDBJ databases">
        <authorList>
            <person name="Alioto T."/>
            <person name="Alioto T."/>
            <person name="Gomez Garrido J."/>
        </authorList>
    </citation>
    <scope>NUCLEOTIDE SEQUENCE</scope>
    <source>
        <strain evidence="3">A484AB</strain>
    </source>
</reference>
<dbReference type="PRINTS" id="PR00263">
    <property type="entry name" value="HBGFFGF"/>
</dbReference>
<organism evidence="3 4">
    <name type="scientific">Paramuricea clavata</name>
    <name type="common">Red gorgonian</name>
    <name type="synonym">Violescent sea-whip</name>
    <dbReference type="NCBI Taxonomy" id="317549"/>
    <lineage>
        <taxon>Eukaryota</taxon>
        <taxon>Metazoa</taxon>
        <taxon>Cnidaria</taxon>
        <taxon>Anthozoa</taxon>
        <taxon>Octocorallia</taxon>
        <taxon>Malacalcyonacea</taxon>
        <taxon>Plexauridae</taxon>
        <taxon>Paramuricea</taxon>
    </lineage>
</organism>
<dbReference type="Gene3D" id="2.80.10.50">
    <property type="match status" value="1"/>
</dbReference>
<evidence type="ECO:0000256" key="1">
    <source>
        <dbReference type="ARBA" id="ARBA00007936"/>
    </source>
</evidence>
<dbReference type="CDD" id="cd00058">
    <property type="entry name" value="beta-trefoil_FGF"/>
    <property type="match status" value="1"/>
</dbReference>
<dbReference type="Pfam" id="PF00167">
    <property type="entry name" value="FGF"/>
    <property type="match status" value="1"/>
</dbReference>
<dbReference type="GO" id="GO:0008083">
    <property type="term" value="F:growth factor activity"/>
    <property type="evidence" value="ECO:0007669"/>
    <property type="project" value="InterPro"/>
</dbReference>
<name>A0A7D9DFB7_PARCT</name>
<dbReference type="PANTHER" id="PTHR11486">
    <property type="entry name" value="FIBROBLAST GROWTH FACTOR"/>
    <property type="match status" value="1"/>
</dbReference>
<dbReference type="EMBL" id="CACRXK020000736">
    <property type="protein sequence ID" value="CAB3984414.1"/>
    <property type="molecule type" value="Genomic_DNA"/>
</dbReference>
<dbReference type="InterPro" id="IPR002209">
    <property type="entry name" value="Fibroblast_GF_fam"/>
</dbReference>
<gene>
    <name evidence="3" type="ORF">PACLA_8A001614</name>
</gene>
<keyword evidence="4" id="KW-1185">Reference proteome</keyword>
<evidence type="ECO:0000256" key="2">
    <source>
        <dbReference type="RuleBase" id="RU049442"/>
    </source>
</evidence>
<evidence type="ECO:0000313" key="3">
    <source>
        <dbReference type="EMBL" id="CAB3984414.1"/>
    </source>
</evidence>
<dbReference type="SMART" id="SM00442">
    <property type="entry name" value="FGF"/>
    <property type="match status" value="1"/>
</dbReference>
<evidence type="ECO:0000313" key="4">
    <source>
        <dbReference type="Proteomes" id="UP001152795"/>
    </source>
</evidence>
<protein>
    <recommendedName>
        <fullName evidence="2">Fibroblast growth factor</fullName>
        <shortName evidence="2">FGF</shortName>
    </recommendedName>
</protein>
<proteinExistence type="inferred from homology"/>
<dbReference type="SUPFAM" id="SSF50353">
    <property type="entry name" value="Cytokine"/>
    <property type="match status" value="1"/>
</dbReference>
<accession>A0A7D9DFB7</accession>
<dbReference type="InterPro" id="IPR056378">
    <property type="entry name" value="Let-756-like_FGF"/>
</dbReference>
<comment type="similarity">
    <text evidence="1 2">Belongs to the heparin-binding growth factors family.</text>
</comment>
<dbReference type="InterPro" id="IPR008996">
    <property type="entry name" value="IL1/FGF"/>
</dbReference>
<comment type="caution">
    <text evidence="3">The sequence shown here is derived from an EMBL/GenBank/DDBJ whole genome shotgun (WGS) entry which is preliminary data.</text>
</comment>
<dbReference type="OrthoDB" id="6158176at2759"/>
<dbReference type="AlphaFoldDB" id="A0A7D9DFB7"/>